<keyword evidence="1" id="KW-0805">Transcription regulation</keyword>
<dbReference type="EMBL" id="LAZR01002358">
    <property type="protein sequence ID" value="KKN31076.1"/>
    <property type="molecule type" value="Genomic_DNA"/>
</dbReference>
<dbReference type="Pfam" id="PF00440">
    <property type="entry name" value="TetR_N"/>
    <property type="match status" value="1"/>
</dbReference>
<dbReference type="PANTHER" id="PTHR47506:SF1">
    <property type="entry name" value="HTH-TYPE TRANSCRIPTIONAL REGULATOR YJDC"/>
    <property type="match status" value="1"/>
</dbReference>
<dbReference type="PROSITE" id="PS50977">
    <property type="entry name" value="HTH_TETR_2"/>
    <property type="match status" value="1"/>
</dbReference>
<dbReference type="InterPro" id="IPR009057">
    <property type="entry name" value="Homeodomain-like_sf"/>
</dbReference>
<gene>
    <name evidence="5" type="ORF">LCGC14_0827570</name>
</gene>
<reference evidence="5" key="1">
    <citation type="journal article" date="2015" name="Nature">
        <title>Complex archaea that bridge the gap between prokaryotes and eukaryotes.</title>
        <authorList>
            <person name="Spang A."/>
            <person name="Saw J.H."/>
            <person name="Jorgensen S.L."/>
            <person name="Zaremba-Niedzwiedzka K."/>
            <person name="Martijn J."/>
            <person name="Lind A.E."/>
            <person name="van Eijk R."/>
            <person name="Schleper C."/>
            <person name="Guy L."/>
            <person name="Ettema T.J."/>
        </authorList>
    </citation>
    <scope>NUCLEOTIDE SEQUENCE</scope>
</reference>
<evidence type="ECO:0000259" key="4">
    <source>
        <dbReference type="PROSITE" id="PS50977"/>
    </source>
</evidence>
<evidence type="ECO:0000313" key="5">
    <source>
        <dbReference type="EMBL" id="KKN31076.1"/>
    </source>
</evidence>
<keyword evidence="3" id="KW-0804">Transcription</keyword>
<name>A0A0F9S1R9_9ZZZZ</name>
<evidence type="ECO:0000256" key="1">
    <source>
        <dbReference type="ARBA" id="ARBA00023015"/>
    </source>
</evidence>
<dbReference type="PRINTS" id="PR00455">
    <property type="entry name" value="HTHTETR"/>
</dbReference>
<sequence length="190" mass="20969">MNKREQIITTALNLFYSKGLHAVGINEILAVSGIAKKTLYNHFASKDELILACLATRDKNFNNWLEQVCDKQSALDVANGLFKGLESWFNSGVPELGDFNGCFFINAAAEYPLAAHTIAIQCKAHKQAVFKIILNSLLATPQLKNNKAKAKNIAQTLFTLKEGLICQARVMHTQPLTMPSTALLKHIIQS</sequence>
<comment type="caution">
    <text evidence="5">The sequence shown here is derived from an EMBL/GenBank/DDBJ whole genome shotgun (WGS) entry which is preliminary data.</text>
</comment>
<evidence type="ECO:0000256" key="3">
    <source>
        <dbReference type="ARBA" id="ARBA00023163"/>
    </source>
</evidence>
<protein>
    <recommendedName>
        <fullName evidence="4">HTH tetR-type domain-containing protein</fullName>
    </recommendedName>
</protein>
<proteinExistence type="predicted"/>
<organism evidence="5">
    <name type="scientific">marine sediment metagenome</name>
    <dbReference type="NCBI Taxonomy" id="412755"/>
    <lineage>
        <taxon>unclassified sequences</taxon>
        <taxon>metagenomes</taxon>
        <taxon>ecological metagenomes</taxon>
    </lineage>
</organism>
<dbReference type="AlphaFoldDB" id="A0A0F9S1R9"/>
<dbReference type="Gene3D" id="1.10.357.10">
    <property type="entry name" value="Tetracycline Repressor, domain 2"/>
    <property type="match status" value="1"/>
</dbReference>
<feature type="domain" description="HTH tetR-type" evidence="4">
    <location>
        <begin position="1"/>
        <end position="61"/>
    </location>
</feature>
<accession>A0A0F9S1R9</accession>
<dbReference type="GO" id="GO:0003677">
    <property type="term" value="F:DNA binding"/>
    <property type="evidence" value="ECO:0007669"/>
    <property type="project" value="UniProtKB-KW"/>
</dbReference>
<evidence type="ECO:0000256" key="2">
    <source>
        <dbReference type="ARBA" id="ARBA00023125"/>
    </source>
</evidence>
<dbReference type="SUPFAM" id="SSF46689">
    <property type="entry name" value="Homeodomain-like"/>
    <property type="match status" value="1"/>
</dbReference>
<dbReference type="InterPro" id="IPR001647">
    <property type="entry name" value="HTH_TetR"/>
</dbReference>
<keyword evidence="2" id="KW-0238">DNA-binding</keyword>
<dbReference type="PANTHER" id="PTHR47506">
    <property type="entry name" value="TRANSCRIPTIONAL REGULATORY PROTEIN"/>
    <property type="match status" value="1"/>
</dbReference>